<dbReference type="OrthoDB" id="432412at2759"/>
<feature type="region of interest" description="Disordered" evidence="1">
    <location>
        <begin position="169"/>
        <end position="197"/>
    </location>
</feature>
<dbReference type="PANTHER" id="PTHR15955">
    <property type="entry name" value="RWD DOMAIN CONTAINING PROTEIN 2"/>
    <property type="match status" value="1"/>
</dbReference>
<organism evidence="3 4">
    <name type="scientific">Tilletiopsis washingtonensis</name>
    <dbReference type="NCBI Taxonomy" id="58919"/>
    <lineage>
        <taxon>Eukaryota</taxon>
        <taxon>Fungi</taxon>
        <taxon>Dikarya</taxon>
        <taxon>Basidiomycota</taxon>
        <taxon>Ustilaginomycotina</taxon>
        <taxon>Exobasidiomycetes</taxon>
        <taxon>Entylomatales</taxon>
        <taxon>Entylomatales incertae sedis</taxon>
        <taxon>Tilletiopsis</taxon>
    </lineage>
</organism>
<evidence type="ECO:0000313" key="4">
    <source>
        <dbReference type="Proteomes" id="UP000245946"/>
    </source>
</evidence>
<dbReference type="AlphaFoldDB" id="A0A316ZI90"/>
<reference evidence="3 4" key="1">
    <citation type="journal article" date="2018" name="Mol. Biol. Evol.">
        <title>Broad Genomic Sampling Reveals a Smut Pathogenic Ancestry of the Fungal Clade Ustilaginomycotina.</title>
        <authorList>
            <person name="Kijpornyongpan T."/>
            <person name="Mondo S.J."/>
            <person name="Barry K."/>
            <person name="Sandor L."/>
            <person name="Lee J."/>
            <person name="Lipzen A."/>
            <person name="Pangilinan J."/>
            <person name="LaButti K."/>
            <person name="Hainaut M."/>
            <person name="Henrissat B."/>
            <person name="Grigoriev I.V."/>
            <person name="Spatafora J.W."/>
            <person name="Aime M.C."/>
        </authorList>
    </citation>
    <scope>NUCLEOTIDE SEQUENCE [LARGE SCALE GENOMIC DNA]</scope>
    <source>
        <strain evidence="3 4">MCA 4186</strain>
    </source>
</reference>
<proteinExistence type="predicted"/>
<dbReference type="CDD" id="cd24163">
    <property type="entry name" value="RWDD2_C"/>
    <property type="match status" value="1"/>
</dbReference>
<dbReference type="GeneID" id="37267560"/>
<sequence>STAQKEQSRSMAMRRDIFWTHHLKAPSKRRDLQAWAAELHVWAVVKLGYPGFLLFEGREEDVDEMSRRIKALQWHALQQRSTVRYEYAGDAGSESETLAAALRSCLLATHHPARRADGALGQERTGCEELEATSEVVKRCVAPGGLCCAVWRIAAAHHVTTQLADCRRARGRGRRRPGLARRQRGKRRLRRSMQREQGSPCSLSLIARRASTPNLRRQYFIAARQAHTVCSDTAKRSEQKRSDSGFSAGMRAQRLTATKLRGCVGAQRHEGDEVWVCVEGSG</sequence>
<feature type="non-terminal residue" evidence="3">
    <location>
        <position position="1"/>
    </location>
</feature>
<dbReference type="RefSeq" id="XP_025601508.1">
    <property type="nucleotide sequence ID" value="XM_025740014.1"/>
</dbReference>
<name>A0A316ZI90_9BASI</name>
<protein>
    <recommendedName>
        <fullName evidence="2">Small nuclear ribonucleoprotein Prp3 C-terminal domain-containing protein</fullName>
    </recommendedName>
</protein>
<keyword evidence="4" id="KW-1185">Reference proteome</keyword>
<dbReference type="Proteomes" id="UP000245946">
    <property type="component" value="Unassembled WGS sequence"/>
</dbReference>
<gene>
    <name evidence="3" type="ORF">FA09DRAFT_292662</name>
</gene>
<evidence type="ECO:0000259" key="2">
    <source>
        <dbReference type="Pfam" id="PF06544"/>
    </source>
</evidence>
<dbReference type="EMBL" id="KZ819283">
    <property type="protein sequence ID" value="PWO01230.1"/>
    <property type="molecule type" value="Genomic_DNA"/>
</dbReference>
<feature type="domain" description="Small nuclear ribonucleoprotein Prp3 C-terminal" evidence="2">
    <location>
        <begin position="17"/>
        <end position="80"/>
    </location>
</feature>
<feature type="compositionally biased region" description="Basic residues" evidence="1">
    <location>
        <begin position="169"/>
        <end position="192"/>
    </location>
</feature>
<accession>A0A316ZI90</accession>
<feature type="region of interest" description="Disordered" evidence="1">
    <location>
        <begin position="231"/>
        <end position="250"/>
    </location>
</feature>
<dbReference type="InterPro" id="IPR010541">
    <property type="entry name" value="Prp3_C"/>
</dbReference>
<dbReference type="InterPro" id="IPR017359">
    <property type="entry name" value="Phi-like"/>
</dbReference>
<dbReference type="Pfam" id="PF06544">
    <property type="entry name" value="Prp3_C"/>
    <property type="match status" value="1"/>
</dbReference>
<evidence type="ECO:0000313" key="3">
    <source>
        <dbReference type="EMBL" id="PWO01230.1"/>
    </source>
</evidence>
<evidence type="ECO:0000256" key="1">
    <source>
        <dbReference type="SAM" id="MobiDB-lite"/>
    </source>
</evidence>
<feature type="compositionally biased region" description="Basic and acidic residues" evidence="1">
    <location>
        <begin position="233"/>
        <end position="243"/>
    </location>
</feature>
<dbReference type="PANTHER" id="PTHR15955:SF8">
    <property type="entry name" value="RWD DOMAIN-CONTAINING PROTEIN 2B-RELATED"/>
    <property type="match status" value="1"/>
</dbReference>
<dbReference type="STRING" id="58919.A0A316ZI90"/>
<dbReference type="InterPro" id="IPR059181">
    <property type="entry name" value="RWDD2A-B_C"/>
</dbReference>